<keyword evidence="4" id="KW-0378">Hydrolase</keyword>
<dbReference type="EMBL" id="JAGMWT010000008">
    <property type="protein sequence ID" value="KAH7123901.1"/>
    <property type="molecule type" value="Genomic_DNA"/>
</dbReference>
<feature type="region of interest" description="Disordered" evidence="7">
    <location>
        <begin position="1"/>
        <end position="168"/>
    </location>
</feature>
<keyword evidence="3" id="KW-0540">Nuclease</keyword>
<feature type="region of interest" description="Disordered" evidence="7">
    <location>
        <begin position="320"/>
        <end position="351"/>
    </location>
</feature>
<dbReference type="GO" id="GO:0005634">
    <property type="term" value="C:nucleus"/>
    <property type="evidence" value="ECO:0007669"/>
    <property type="project" value="UniProtKB-SubCell"/>
</dbReference>
<dbReference type="SMART" id="SM00479">
    <property type="entry name" value="EXOIII"/>
    <property type="match status" value="1"/>
</dbReference>
<evidence type="ECO:0000256" key="3">
    <source>
        <dbReference type="ARBA" id="ARBA00022722"/>
    </source>
</evidence>
<dbReference type="Pfam" id="PF00929">
    <property type="entry name" value="RNase_T"/>
    <property type="match status" value="1"/>
</dbReference>
<evidence type="ECO:0000256" key="7">
    <source>
        <dbReference type="SAM" id="MobiDB-lite"/>
    </source>
</evidence>
<dbReference type="InterPro" id="IPR012337">
    <property type="entry name" value="RNaseH-like_sf"/>
</dbReference>
<dbReference type="InterPro" id="IPR036397">
    <property type="entry name" value="RNaseH_sf"/>
</dbReference>
<name>A0A9P9IKK2_9PLEO</name>
<dbReference type="SUPFAM" id="SSF53098">
    <property type="entry name" value="Ribonuclease H-like"/>
    <property type="match status" value="1"/>
</dbReference>
<dbReference type="Proteomes" id="UP000700596">
    <property type="component" value="Unassembled WGS sequence"/>
</dbReference>
<evidence type="ECO:0000313" key="10">
    <source>
        <dbReference type="Proteomes" id="UP000700596"/>
    </source>
</evidence>
<feature type="domain" description="Exonuclease" evidence="8">
    <location>
        <begin position="431"/>
        <end position="591"/>
    </location>
</feature>
<dbReference type="CDD" id="cd06145">
    <property type="entry name" value="REX1_like"/>
    <property type="match status" value="1"/>
</dbReference>
<comment type="similarity">
    <text evidence="2">Belongs to the REXO1/REXO3 family.</text>
</comment>
<feature type="compositionally biased region" description="Low complexity" evidence="7">
    <location>
        <begin position="233"/>
        <end position="242"/>
    </location>
</feature>
<proteinExistence type="inferred from homology"/>
<evidence type="ECO:0000256" key="6">
    <source>
        <dbReference type="ARBA" id="ARBA00023242"/>
    </source>
</evidence>
<evidence type="ECO:0000256" key="2">
    <source>
        <dbReference type="ARBA" id="ARBA00006357"/>
    </source>
</evidence>
<reference evidence="9" key="1">
    <citation type="journal article" date="2021" name="Nat. Commun.">
        <title>Genetic determinants of endophytism in the Arabidopsis root mycobiome.</title>
        <authorList>
            <person name="Mesny F."/>
            <person name="Miyauchi S."/>
            <person name="Thiergart T."/>
            <person name="Pickel B."/>
            <person name="Atanasova L."/>
            <person name="Karlsson M."/>
            <person name="Huettel B."/>
            <person name="Barry K.W."/>
            <person name="Haridas S."/>
            <person name="Chen C."/>
            <person name="Bauer D."/>
            <person name="Andreopoulos W."/>
            <person name="Pangilinan J."/>
            <person name="LaButti K."/>
            <person name="Riley R."/>
            <person name="Lipzen A."/>
            <person name="Clum A."/>
            <person name="Drula E."/>
            <person name="Henrissat B."/>
            <person name="Kohler A."/>
            <person name="Grigoriev I.V."/>
            <person name="Martin F.M."/>
            <person name="Hacquard S."/>
        </authorList>
    </citation>
    <scope>NUCLEOTIDE SEQUENCE</scope>
    <source>
        <strain evidence="9">MPI-CAGE-CH-0243</strain>
    </source>
</reference>
<dbReference type="PANTHER" id="PTHR12801:SF115">
    <property type="entry name" value="FI18136P1-RELATED"/>
    <property type="match status" value="1"/>
</dbReference>
<accession>A0A9P9IKK2</accession>
<dbReference type="GO" id="GO:0003676">
    <property type="term" value="F:nucleic acid binding"/>
    <property type="evidence" value="ECO:0007669"/>
    <property type="project" value="InterPro"/>
</dbReference>
<dbReference type="PANTHER" id="PTHR12801">
    <property type="entry name" value="RNA EXONUCLEASE REXO1 / RECO3 FAMILY MEMBER-RELATED"/>
    <property type="match status" value="1"/>
</dbReference>
<dbReference type="GO" id="GO:0004527">
    <property type="term" value="F:exonuclease activity"/>
    <property type="evidence" value="ECO:0007669"/>
    <property type="project" value="UniProtKB-KW"/>
</dbReference>
<protein>
    <recommendedName>
        <fullName evidence="8">Exonuclease domain-containing protein</fullName>
    </recommendedName>
</protein>
<keyword evidence="5" id="KW-0269">Exonuclease</keyword>
<evidence type="ECO:0000256" key="4">
    <source>
        <dbReference type="ARBA" id="ARBA00022801"/>
    </source>
</evidence>
<organism evidence="9 10">
    <name type="scientific">Dendryphion nanum</name>
    <dbReference type="NCBI Taxonomy" id="256645"/>
    <lineage>
        <taxon>Eukaryota</taxon>
        <taxon>Fungi</taxon>
        <taxon>Dikarya</taxon>
        <taxon>Ascomycota</taxon>
        <taxon>Pezizomycotina</taxon>
        <taxon>Dothideomycetes</taxon>
        <taxon>Pleosporomycetidae</taxon>
        <taxon>Pleosporales</taxon>
        <taxon>Torulaceae</taxon>
        <taxon>Dendryphion</taxon>
    </lineage>
</organism>
<dbReference type="AlphaFoldDB" id="A0A9P9IKK2"/>
<dbReference type="FunFam" id="3.30.420.10:FF:000019">
    <property type="entry name" value="RNA exonuclease NEF-sp"/>
    <property type="match status" value="1"/>
</dbReference>
<dbReference type="InterPro" id="IPR034922">
    <property type="entry name" value="REX1-like_exo"/>
</dbReference>
<gene>
    <name evidence="9" type="ORF">B0J11DRAFT_324917</name>
</gene>
<feature type="region of interest" description="Disordered" evidence="7">
    <location>
        <begin position="233"/>
        <end position="269"/>
    </location>
</feature>
<feature type="compositionally biased region" description="Basic and acidic residues" evidence="7">
    <location>
        <begin position="89"/>
        <end position="104"/>
    </location>
</feature>
<evidence type="ECO:0000256" key="5">
    <source>
        <dbReference type="ARBA" id="ARBA00022839"/>
    </source>
</evidence>
<evidence type="ECO:0000313" key="9">
    <source>
        <dbReference type="EMBL" id="KAH7123901.1"/>
    </source>
</evidence>
<keyword evidence="6" id="KW-0539">Nucleus</keyword>
<dbReference type="InterPro" id="IPR047021">
    <property type="entry name" value="REXO1/3/4-like"/>
</dbReference>
<dbReference type="OrthoDB" id="206335at2759"/>
<evidence type="ECO:0000259" key="8">
    <source>
        <dbReference type="SMART" id="SM00479"/>
    </source>
</evidence>
<sequence length="807" mass="90206">MTKRKRGSSEPPESVQDGSASNLSAVKGDATNDSNLRSSEREADEGWTVVAPKKKRVEYRKLSPPRTQQATEGSFVESKGDTANSPIEASEHQLPERKQQEEYHANPFALPESNGRRNDVPVNPFSTSTAEKKDEKNGSSHRDRERIERKNERKHERRIEKSYPAIEHSNHARLQNHIKITDLQTLILYILADGNAPQWVSIKNRADIRRVVVVMVPGLELAMFNGKIPLEASSSSATTNTNDVIKDGSMDTSTDAAEPKPNRLSISPDDYHPASLNPKRLPAALKPLAEIFPHVWPIMGIAEKRGNQYSRVHSPIHTMLTSQVPKTSDQRKLKKSSSHKGPLPQNTKHWENRRTRITEYIVNVIDQQESEYVVHPAWFSTPEAKEAAEQRRKAAGQSIEHGWVDTNVASLEEGDIPEEEIEKGSATAGRKVLTVDCEMCITDDDRLTLTRVSLIDWNGDSVLERLVMPDIPIKDYNTQYSGITAAMLENVTTRLQDVQKELLEILTPRTILVGHSLNSDLNALKLTHPFLVDSALLYPHPRGPPYKQALRWLCQKYLSRQIQKGSNGHDSVEDARACLDLVKQKCERGPLWGTGDTNAESIFKRLGRTNRPKSSNAVRAGAVIDWGEPSRGHGGQAQVAIGCKSDDEVIAGMQLALEGHALNKEGVTEKVDLVWARLRELELVRGWWDDAKTADVQEIRKAALKRLNSEDDANITGQALGAAVAGTVKNITKIWESLPPCTAFIVYGGTGDPREMRRLQGMHKTYQKEYQTKNWDNLSVKWTDTEVQALSRACQRAREGVGFMVVK</sequence>
<keyword evidence="10" id="KW-1185">Reference proteome</keyword>
<comment type="subcellular location">
    <subcellularLocation>
        <location evidence="1">Nucleus</location>
    </subcellularLocation>
</comment>
<dbReference type="InterPro" id="IPR013520">
    <property type="entry name" value="Ribonucl_H"/>
</dbReference>
<dbReference type="Gene3D" id="3.30.420.10">
    <property type="entry name" value="Ribonuclease H-like superfamily/Ribonuclease H"/>
    <property type="match status" value="1"/>
</dbReference>
<evidence type="ECO:0000256" key="1">
    <source>
        <dbReference type="ARBA" id="ARBA00004123"/>
    </source>
</evidence>
<comment type="caution">
    <text evidence="9">The sequence shown here is derived from an EMBL/GenBank/DDBJ whole genome shotgun (WGS) entry which is preliminary data.</text>
</comment>
<feature type="compositionally biased region" description="Basic and acidic residues" evidence="7">
    <location>
        <begin position="130"/>
        <end position="161"/>
    </location>
</feature>